<dbReference type="GeneID" id="114438564"/>
<dbReference type="InterPro" id="IPR009048">
    <property type="entry name" value="A-macroglobulin_rcpt-bd"/>
</dbReference>
<dbReference type="InterPro" id="IPR050473">
    <property type="entry name" value="A2M/Complement_sys"/>
</dbReference>
<dbReference type="Gene3D" id="2.60.40.1940">
    <property type="match status" value="1"/>
</dbReference>
<protein>
    <submittedName>
        <fullName evidence="9">Complement C3-like</fullName>
    </submittedName>
</protein>
<dbReference type="InterPro" id="IPR018081">
    <property type="entry name" value="Anaphylatoxin_comp_syst"/>
</dbReference>
<dbReference type="Proteomes" id="UP000515145">
    <property type="component" value="Chromosome 1"/>
</dbReference>
<dbReference type="FunFam" id="2.60.40.10:FF:000155">
    <property type="entry name" value="complement C3 isoform X1"/>
    <property type="match status" value="1"/>
</dbReference>
<organism evidence="8 9">
    <name type="scientific">Parambassis ranga</name>
    <name type="common">Indian glassy fish</name>
    <dbReference type="NCBI Taxonomy" id="210632"/>
    <lineage>
        <taxon>Eukaryota</taxon>
        <taxon>Metazoa</taxon>
        <taxon>Chordata</taxon>
        <taxon>Craniata</taxon>
        <taxon>Vertebrata</taxon>
        <taxon>Euteleostomi</taxon>
        <taxon>Actinopterygii</taxon>
        <taxon>Neopterygii</taxon>
        <taxon>Teleostei</taxon>
        <taxon>Neoteleostei</taxon>
        <taxon>Acanthomorphata</taxon>
        <taxon>Ovalentaria</taxon>
        <taxon>Ambassidae</taxon>
        <taxon>Parambassis</taxon>
    </lineage>
</organism>
<dbReference type="Pfam" id="PF01835">
    <property type="entry name" value="MG2"/>
    <property type="match status" value="1"/>
</dbReference>
<dbReference type="Pfam" id="PF00207">
    <property type="entry name" value="A2M"/>
    <property type="match status" value="1"/>
</dbReference>
<dbReference type="InterPro" id="IPR018933">
    <property type="entry name" value="Netrin_module_non-TIMP"/>
</dbReference>
<dbReference type="Gene3D" id="2.60.120.1540">
    <property type="match status" value="1"/>
</dbReference>
<dbReference type="SUPFAM" id="SSF47686">
    <property type="entry name" value="Anaphylotoxins (complement system)"/>
    <property type="match status" value="1"/>
</dbReference>
<keyword evidence="5" id="KW-0732">Signal</keyword>
<dbReference type="InterPro" id="IPR008993">
    <property type="entry name" value="TIMP-like_OB-fold"/>
</dbReference>
<reference evidence="9" key="1">
    <citation type="submission" date="2025-08" db="UniProtKB">
        <authorList>
            <consortium name="RefSeq"/>
        </authorList>
    </citation>
    <scope>IDENTIFICATION</scope>
</reference>
<dbReference type="InterPro" id="IPR001134">
    <property type="entry name" value="Netrin_domain"/>
</dbReference>
<dbReference type="Gene3D" id="2.60.40.690">
    <property type="entry name" value="Alpha-macroglobulin, receptor-binding domain"/>
    <property type="match status" value="1"/>
</dbReference>
<evidence type="ECO:0000256" key="1">
    <source>
        <dbReference type="ARBA" id="ARBA00004613"/>
    </source>
</evidence>
<dbReference type="PROSITE" id="PS01178">
    <property type="entry name" value="ANAPHYLATOXIN_2"/>
    <property type="match status" value="1"/>
</dbReference>
<comment type="subcellular location">
    <subcellularLocation>
        <location evidence="1">Secreted</location>
    </subcellularLocation>
</comment>
<dbReference type="Gene3D" id="1.20.91.20">
    <property type="entry name" value="Anaphylotoxins (complement system)"/>
    <property type="match status" value="1"/>
</dbReference>
<dbReference type="GO" id="GO:0005615">
    <property type="term" value="C:extracellular space"/>
    <property type="evidence" value="ECO:0007669"/>
    <property type="project" value="InterPro"/>
</dbReference>
<dbReference type="Pfam" id="PF07703">
    <property type="entry name" value="A2M_BRD"/>
    <property type="match status" value="1"/>
</dbReference>
<dbReference type="Gene3D" id="2.40.50.120">
    <property type="match status" value="1"/>
</dbReference>
<dbReference type="InterPro" id="IPR011626">
    <property type="entry name" value="Alpha-macroglobulin_TED"/>
</dbReference>
<dbReference type="Gene3D" id="2.60.40.1930">
    <property type="match status" value="3"/>
</dbReference>
<dbReference type="InterPro" id="IPR011625">
    <property type="entry name" value="A2M_N_BRD"/>
</dbReference>
<dbReference type="PROSITE" id="PS01177">
    <property type="entry name" value="ANAPHYLATOXIN_1"/>
    <property type="match status" value="1"/>
</dbReference>
<dbReference type="Gene3D" id="2.60.40.10">
    <property type="entry name" value="Immunoglobulins"/>
    <property type="match status" value="2"/>
</dbReference>
<dbReference type="SMART" id="SM00104">
    <property type="entry name" value="ANATO"/>
    <property type="match status" value="1"/>
</dbReference>
<proteinExistence type="predicted"/>
<evidence type="ECO:0000313" key="8">
    <source>
        <dbReference type="Proteomes" id="UP000515145"/>
    </source>
</evidence>
<dbReference type="PANTHER" id="PTHR11412">
    <property type="entry name" value="MACROGLOBULIN / COMPLEMENT"/>
    <property type="match status" value="1"/>
</dbReference>
<dbReference type="InterPro" id="IPR040839">
    <property type="entry name" value="MG4"/>
</dbReference>
<dbReference type="PROSITE" id="PS50189">
    <property type="entry name" value="NTR"/>
    <property type="match status" value="1"/>
</dbReference>
<dbReference type="InterPro" id="IPR048848">
    <property type="entry name" value="C3_CUB2"/>
</dbReference>
<dbReference type="Pfam" id="PF17789">
    <property type="entry name" value="MG4"/>
    <property type="match status" value="1"/>
</dbReference>
<feature type="chain" id="PRO_5027922581" evidence="5">
    <location>
        <begin position="21"/>
        <end position="1764"/>
    </location>
</feature>
<dbReference type="SMART" id="SM01360">
    <property type="entry name" value="A2M"/>
    <property type="match status" value="1"/>
</dbReference>
<dbReference type="Pfam" id="PF07677">
    <property type="entry name" value="A2M_recep"/>
    <property type="match status" value="1"/>
</dbReference>
<dbReference type="GO" id="GO:0004866">
    <property type="term" value="F:endopeptidase inhibitor activity"/>
    <property type="evidence" value="ECO:0007669"/>
    <property type="project" value="InterPro"/>
</dbReference>
<dbReference type="InterPro" id="IPR036595">
    <property type="entry name" value="A-macroglobulin_rcpt-bd_sf"/>
</dbReference>
<evidence type="ECO:0000313" key="9">
    <source>
        <dbReference type="RefSeq" id="XP_028265822.1"/>
    </source>
</evidence>
<keyword evidence="3" id="KW-1015">Disulfide bond</keyword>
<evidence type="ECO:0000256" key="3">
    <source>
        <dbReference type="ARBA" id="ARBA00023157"/>
    </source>
</evidence>
<dbReference type="FunFam" id="2.60.40.1940:FF:000001">
    <property type="entry name" value="Complement component C3"/>
    <property type="match status" value="1"/>
</dbReference>
<dbReference type="CDD" id="cd02896">
    <property type="entry name" value="complement_C3_C4_C5"/>
    <property type="match status" value="1"/>
</dbReference>
<gene>
    <name evidence="9" type="primary">LOC114438564</name>
</gene>
<dbReference type="InterPro" id="IPR008930">
    <property type="entry name" value="Terpenoid_cyclase/PrenylTrfase"/>
</dbReference>
<dbReference type="SUPFAM" id="SSF50242">
    <property type="entry name" value="TIMP-like"/>
    <property type="match status" value="1"/>
</dbReference>
<dbReference type="InterPro" id="IPR047565">
    <property type="entry name" value="Alpha-macroglob_thiol-ester_cl"/>
</dbReference>
<keyword evidence="2" id="KW-0964">Secreted</keyword>
<feature type="region of interest" description="Disordered" evidence="4">
    <location>
        <begin position="767"/>
        <end position="795"/>
    </location>
</feature>
<dbReference type="SMART" id="SM01359">
    <property type="entry name" value="A2M_N_2"/>
    <property type="match status" value="1"/>
</dbReference>
<dbReference type="SUPFAM" id="SSF49410">
    <property type="entry name" value="Alpha-macroglobulin receptor domain"/>
    <property type="match status" value="1"/>
</dbReference>
<dbReference type="SUPFAM" id="SSF48239">
    <property type="entry name" value="Terpenoid cyclases/Protein prenyltransferases"/>
    <property type="match status" value="1"/>
</dbReference>
<dbReference type="Pfam" id="PF01821">
    <property type="entry name" value="ANATO"/>
    <property type="match status" value="1"/>
</dbReference>
<dbReference type="SMART" id="SM00643">
    <property type="entry name" value="C345C"/>
    <property type="match status" value="1"/>
</dbReference>
<dbReference type="SMART" id="SM01419">
    <property type="entry name" value="Thiol-ester_cl"/>
    <property type="match status" value="1"/>
</dbReference>
<dbReference type="InterPro" id="IPR000020">
    <property type="entry name" value="Anaphylatoxin/fibulin"/>
</dbReference>
<evidence type="ECO:0000259" key="6">
    <source>
        <dbReference type="PROSITE" id="PS01178"/>
    </source>
</evidence>
<feature type="signal peptide" evidence="5">
    <location>
        <begin position="1"/>
        <end position="20"/>
    </location>
</feature>
<accession>A0A6P7IQS7</accession>
<evidence type="ECO:0000256" key="4">
    <source>
        <dbReference type="SAM" id="MobiDB-lite"/>
    </source>
</evidence>
<dbReference type="Pfam" id="PF17790">
    <property type="entry name" value="MG1"/>
    <property type="match status" value="1"/>
</dbReference>
<dbReference type="Gene3D" id="2.20.130.20">
    <property type="match status" value="1"/>
</dbReference>
<dbReference type="Pfam" id="PF07678">
    <property type="entry name" value="TED_complement"/>
    <property type="match status" value="1"/>
</dbReference>
<dbReference type="InterPro" id="IPR013783">
    <property type="entry name" value="Ig-like_fold"/>
</dbReference>
<evidence type="ECO:0000256" key="5">
    <source>
        <dbReference type="SAM" id="SignalP"/>
    </source>
</evidence>
<dbReference type="RefSeq" id="XP_028265822.1">
    <property type="nucleotide sequence ID" value="XM_028410021.1"/>
</dbReference>
<dbReference type="SMART" id="SM01361">
    <property type="entry name" value="A2M_recep"/>
    <property type="match status" value="1"/>
</dbReference>
<dbReference type="Gene3D" id="1.50.10.20">
    <property type="match status" value="1"/>
</dbReference>
<dbReference type="InterPro" id="IPR001599">
    <property type="entry name" value="Macroglobln_a2"/>
</dbReference>
<dbReference type="Gene3D" id="6.20.50.160">
    <property type="match status" value="1"/>
</dbReference>
<dbReference type="InterPro" id="IPR002890">
    <property type="entry name" value="MG2"/>
</dbReference>
<evidence type="ECO:0000256" key="2">
    <source>
        <dbReference type="ARBA" id="ARBA00022525"/>
    </source>
</evidence>
<dbReference type="InterPro" id="IPR041425">
    <property type="entry name" value="C3/4/5_MG1"/>
</dbReference>
<dbReference type="Pfam" id="PF01759">
    <property type="entry name" value="NTR"/>
    <property type="match status" value="1"/>
</dbReference>
<dbReference type="Pfam" id="PF17791">
    <property type="entry name" value="MG3"/>
    <property type="match status" value="1"/>
</dbReference>
<feature type="domain" description="Anaphylatoxin-like" evidence="6">
    <location>
        <begin position="714"/>
        <end position="749"/>
    </location>
</feature>
<keyword evidence="8" id="KW-1185">Reference proteome</keyword>
<dbReference type="Pfam" id="PF21308">
    <property type="entry name" value="C3_CUB2"/>
    <property type="match status" value="1"/>
</dbReference>
<evidence type="ECO:0000259" key="7">
    <source>
        <dbReference type="PROSITE" id="PS50189"/>
    </source>
</evidence>
<dbReference type="CDD" id="cd00017">
    <property type="entry name" value="ANATO"/>
    <property type="match status" value="1"/>
</dbReference>
<feature type="compositionally biased region" description="Low complexity" evidence="4">
    <location>
        <begin position="767"/>
        <end position="786"/>
    </location>
</feature>
<sequence length="1764" mass="197620">MIRWKLHNILLLMLIYSSNGQFDDRMSSWRDRFVPIGKYFDHHDLSERRITVVSTPRFTVLAPDLLRTDSPENIYLQADGVFAPVTVSIIIQDFRRTTMLYQDSVTLNLENGFHTLKTIEVSSDLLNREEKKNKFVNLKVTFEGLHIEERVLMVTFHSGYIFIQTDKPIYNPGETVRFRAFVSSPSFKAFDSPVSVDIQNAEGVVVQQNFRTKASHGVFSGTYTLSEVVNDGTWTLTAKFDHWQQNTFTSQFDVKKYVLPAFNVTLTPRQSFLRLDDADLEIEISARYLYGEPVQGTAFVVFGVQINQERKRIPSVKQVSDLSGGVVRLSMEEIKKAFPKIRSLAGYSLYVRASVLTKSGSDLVEAERTGIRIVESPFLIYLKDIPKYFKPGMPFDFTIQVSHHDGSPASGVPVKVNLLESPLMISSGTSRASVNMPSDNNAQTITFETALDGLSPEQQAKQQVTVLPYNTFHQQHRNYLYISTATNKVSVGQMLRMELMIQTADTTHRDFIKHITYLVLNKGKIISAERVGVSDQLITSTGVLVTPAMMPSFRVVAFYSIPWAGREEVVSDSIWVHAAHSCVGRLSAEPLGTPGYYRPGKSFSFQVRGDPGAKVTLVAVDNAVYLLNKDRLTQNKIWDVVEQGDIGCTRGGGQDASAVFTDAGLLYASSAGHRTLPRHALQCPGSARRRRSAELLERRALLESHYKEKLLRRCCKDGLREIPMPYSCTRRSLYIAEGWECIKAFRFCCATLRDQVFNTEIPTILPSMTTAPPTTTPTSQSRPSSPVHSDSVHTREKIPLSSNNFDWGRLRGSAGSPDLQLSHTRITLMEEVAKAIPQGRRVAEVEEDEDWEYMDESDVYLRSKFYESWLWRDVTLPTQAERDGLATKRVDDVLPDVVTEWGFMAVSASPHTGFCVAEPYNVKARKDFFVDLKLPHSVARHERVQIKAVVYNYGDEDLHVRVTLLKTDGMCSIAFKDRHTQEVRLPNSSSIVVPYTIVPLVVGKLPLEVMVAARDMMGGDRVQKFLRVVMDGVPKTKVWSVVLNPSAEGGTQTVHLDKVELESVVPNSVPETFINVRGSAMADSIDNSISEDSLASLIRMPHGGVEQNLASITMPLIATLYLERNEGWESVGVQRKADAIRFIKRGYEHQLAYRKPDGSYPPYRGEGASTWITAFVVKVFSMAYSLIGVSKQQVCDPLLYLVKNKQQNGRFVEDNPVYSTALTGGLRGDDPQITLTAFVLIALAEAKQTGINCSSPGVDTESAIHRTKEYLNKALQSPGRRPYTVAIASYALALVDTPPQFNTTQSLLGAAASDGSYWPDTQNAMFTLEATGYALLALTKLGRMEEAAAPFKWLSSQRRRGGGFGSTQSTMVVLQALSEYLANKPPPPDLSLDVDVKLPGRKDVRYHFNPSTAYAARSSRLPANLGLDVVAKGNGQGILEVVTYYNQMHDADDKKSCENFDLNVTIEESREKPPADVEKSYQITITVRALGPKDVRMVALDMTLPTGFTPENSDLEMLSNSVDRYISNYQIMDNLSDRGSLLLHLSKVSHREPEILIFRLQQSFKVGILQPSSVTVYEYYNPDHRCSRAYSPKEDLEELTQICRDEVCRCTQGDCCISKTDNENYLNKEREVFACTSLHHVFQVKVLSVSQTYYDKYEMEITEIIKLGLEAGVGVGQKRLFMSHGGCRDGLNLKQGSQYLIIGPREDLWTTDSNTNKFIYMLGKNTWVERWPSPTECSSNHNLQDKCRTLKDTALELSVNGCRL</sequence>
<feature type="domain" description="NTR" evidence="7">
    <location>
        <begin position="1616"/>
        <end position="1762"/>
    </location>
</feature>
<dbReference type="OrthoDB" id="6359008at2759"/>
<dbReference type="PANTHER" id="PTHR11412:SF167">
    <property type="entry name" value="COMPLEMENT COMPONENT C3B, TANDEM DUPLICATE 1 ISOFORM X1-RELATED"/>
    <property type="match status" value="1"/>
</dbReference>
<dbReference type="InterPro" id="IPR041555">
    <property type="entry name" value="MG3"/>
</dbReference>
<dbReference type="InParanoid" id="A0A6P7IQS7"/>
<name>A0A6P7IQS7_9TELE</name>